<evidence type="ECO:0000256" key="1">
    <source>
        <dbReference type="ARBA" id="ARBA00004533"/>
    </source>
</evidence>
<dbReference type="SUPFAM" id="SSF58104">
    <property type="entry name" value="Methyl-accepting chemotaxis protein (MCP) signaling domain"/>
    <property type="match status" value="1"/>
</dbReference>
<dbReference type="CDD" id="cd06225">
    <property type="entry name" value="HAMP"/>
    <property type="match status" value="1"/>
</dbReference>
<dbReference type="InterPro" id="IPR004089">
    <property type="entry name" value="MCPsignal_dom"/>
</dbReference>
<dbReference type="PROSITE" id="PS50111">
    <property type="entry name" value="CHEMOTAXIS_TRANSDUC_2"/>
    <property type="match status" value="1"/>
</dbReference>
<evidence type="ECO:0000256" key="2">
    <source>
        <dbReference type="ARBA" id="ARBA00004651"/>
    </source>
</evidence>
<dbReference type="FunFam" id="3.30.450.20:FF:000048">
    <property type="entry name" value="Methyl-accepting chemotaxis protein"/>
    <property type="match status" value="1"/>
</dbReference>
<evidence type="ECO:0000313" key="18">
    <source>
        <dbReference type="Proteomes" id="UP000448038"/>
    </source>
</evidence>
<dbReference type="Pfam" id="PF00015">
    <property type="entry name" value="MCPsignal"/>
    <property type="match status" value="1"/>
</dbReference>
<dbReference type="CDD" id="cd11386">
    <property type="entry name" value="MCP_signal"/>
    <property type="match status" value="1"/>
</dbReference>
<dbReference type="CDD" id="cd12913">
    <property type="entry name" value="PDC1_MCP_like"/>
    <property type="match status" value="1"/>
</dbReference>
<evidence type="ECO:0000256" key="14">
    <source>
        <dbReference type="SAM" id="SignalP"/>
    </source>
</evidence>
<gene>
    <name evidence="17" type="ORF">GNP88_02390</name>
</gene>
<evidence type="ECO:0000256" key="6">
    <source>
        <dbReference type="ARBA" id="ARBA00022519"/>
    </source>
</evidence>
<dbReference type="PANTHER" id="PTHR32089">
    <property type="entry name" value="METHYL-ACCEPTING CHEMOTAXIS PROTEIN MCPB"/>
    <property type="match status" value="1"/>
</dbReference>
<feature type="domain" description="Methyl-accepting transducer" evidence="15">
    <location>
        <begin position="351"/>
        <end position="587"/>
    </location>
</feature>
<dbReference type="PROSITE" id="PS50885">
    <property type="entry name" value="HAMP"/>
    <property type="match status" value="1"/>
</dbReference>
<keyword evidence="10 12" id="KW-0807">Transducer</keyword>
<dbReference type="SMART" id="SM00283">
    <property type="entry name" value="MA"/>
    <property type="match status" value="1"/>
</dbReference>
<dbReference type="GO" id="GO:0016597">
    <property type="term" value="F:amino acid binding"/>
    <property type="evidence" value="ECO:0007669"/>
    <property type="project" value="UniProtKB-ARBA"/>
</dbReference>
<dbReference type="CDD" id="cd12912">
    <property type="entry name" value="PDC2_MCP_like"/>
    <property type="match status" value="1"/>
</dbReference>
<evidence type="ECO:0000259" key="16">
    <source>
        <dbReference type="PROSITE" id="PS50885"/>
    </source>
</evidence>
<keyword evidence="4" id="KW-0488">Methylation</keyword>
<dbReference type="InterPro" id="IPR003660">
    <property type="entry name" value="HAMP_dom"/>
</dbReference>
<evidence type="ECO:0000256" key="11">
    <source>
        <dbReference type="ARBA" id="ARBA00029447"/>
    </source>
</evidence>
<comment type="caution">
    <text evidence="17">The sequence shown here is derived from an EMBL/GenBank/DDBJ whole genome shotgun (WGS) entry which is preliminary data.</text>
</comment>
<sequence>MKFRNKVVIASAFLLFVTMSILSLQQITTVRSQIKKQINNSVNEILSSISSTVKSEIESKKNLAQSITEVIENDPTNSNYVQTIIDKSQLKKSFLSIGLGYESNGKVVKNDVNWNIASDYDPRVRSWYIEAKNQNKPIITEPYVEAASNKMIISVGTPVKYENKFIASIFYDVDLTKLSDLVNEVDIFGAGYLLLLTDDGKTIAHPDKEKNGMKLSNYFPNVELKEGIQNVEINNVSYIINIVYIPSEKWYLAAVINENIAYNAIGELRNNAIIYSLIAVIISLLALTLLIRILMKPLDGLNTAIQKIASGNGDLTQRLSTNTDVEFSELAQGFNSFISNLQKQTIDSKYIAHQISHNTQLTRESAQNSTSAMKAQLLELEQLATAMNEMSVTAIEVANNAQSAAGTAKEVEKSVQQGSLVVNESTQAINLLSDSIDQSVKEVYNLESITANIETILKVINDIASQTNLLALNAAIEAARAGESGRGFAVVADEVRTLAQRTQKSTTEIRDMIELLQSSTTLVACAMKQSKVNAVEAVEKAQQANMSLDCISHAIGRITDVNLQIASAAEEQSLVSEEINNNAVNIKDLSTQVVDAAISTDDYMRTQSEHVNKQEEILSKFKV</sequence>
<evidence type="ECO:0000313" key="17">
    <source>
        <dbReference type="EMBL" id="MUK48031.1"/>
    </source>
</evidence>
<dbReference type="PANTHER" id="PTHR32089:SF117">
    <property type="entry name" value="METHYL ACCEPTING SENSORY TRANSDUCER WITH CACHE_1 SMALL MOLECULE BINDING DOMAIN"/>
    <property type="match status" value="1"/>
</dbReference>
<dbReference type="SMART" id="SM00304">
    <property type="entry name" value="HAMP"/>
    <property type="match status" value="1"/>
</dbReference>
<dbReference type="AlphaFoldDB" id="A0A844NXZ7"/>
<evidence type="ECO:0000256" key="12">
    <source>
        <dbReference type="PROSITE-ProRule" id="PRU00284"/>
    </source>
</evidence>
<evidence type="ECO:0000256" key="10">
    <source>
        <dbReference type="ARBA" id="ARBA00023224"/>
    </source>
</evidence>
<keyword evidence="14" id="KW-0732">Signal</keyword>
<name>A0A844NXZ7_ALIFS</name>
<dbReference type="Gene3D" id="3.30.450.20">
    <property type="entry name" value="PAS domain"/>
    <property type="match status" value="2"/>
</dbReference>
<dbReference type="GO" id="GO:0005886">
    <property type="term" value="C:plasma membrane"/>
    <property type="evidence" value="ECO:0007669"/>
    <property type="project" value="UniProtKB-SubCell"/>
</dbReference>
<keyword evidence="6" id="KW-0997">Cell inner membrane</keyword>
<keyword evidence="5" id="KW-0145">Chemotaxis</keyword>
<feature type="signal peptide" evidence="14">
    <location>
        <begin position="1"/>
        <end position="25"/>
    </location>
</feature>
<evidence type="ECO:0000256" key="3">
    <source>
        <dbReference type="ARBA" id="ARBA00022475"/>
    </source>
</evidence>
<feature type="transmembrane region" description="Helical" evidence="13">
    <location>
        <begin position="272"/>
        <end position="291"/>
    </location>
</feature>
<evidence type="ECO:0000256" key="13">
    <source>
        <dbReference type="SAM" id="Phobius"/>
    </source>
</evidence>
<dbReference type="RefSeq" id="WP_155655224.1">
    <property type="nucleotide sequence ID" value="NZ_WOBN01000003.1"/>
</dbReference>
<evidence type="ECO:0000256" key="8">
    <source>
        <dbReference type="ARBA" id="ARBA00022989"/>
    </source>
</evidence>
<protein>
    <submittedName>
        <fullName evidence="17">HAMP domain-containing protein</fullName>
    </submittedName>
</protein>
<keyword evidence="3" id="KW-1003">Cell membrane</keyword>
<dbReference type="Pfam" id="PF00672">
    <property type="entry name" value="HAMP"/>
    <property type="match status" value="1"/>
</dbReference>
<feature type="domain" description="HAMP" evidence="16">
    <location>
        <begin position="292"/>
        <end position="346"/>
    </location>
</feature>
<feature type="chain" id="PRO_5032436850" evidence="14">
    <location>
        <begin position="26"/>
        <end position="623"/>
    </location>
</feature>
<keyword evidence="7 13" id="KW-0812">Transmembrane</keyword>
<keyword evidence="9 13" id="KW-0472">Membrane</keyword>
<evidence type="ECO:0000256" key="9">
    <source>
        <dbReference type="ARBA" id="ARBA00023136"/>
    </source>
</evidence>
<dbReference type="SUPFAM" id="SSF103190">
    <property type="entry name" value="Sensory domain-like"/>
    <property type="match status" value="1"/>
</dbReference>
<keyword evidence="8 13" id="KW-1133">Transmembrane helix</keyword>
<dbReference type="Proteomes" id="UP000448038">
    <property type="component" value="Unassembled WGS sequence"/>
</dbReference>
<accession>A0A844NXZ7</accession>
<dbReference type="EMBL" id="WOBN01000003">
    <property type="protein sequence ID" value="MUK48031.1"/>
    <property type="molecule type" value="Genomic_DNA"/>
</dbReference>
<dbReference type="GO" id="GO:0006935">
    <property type="term" value="P:chemotaxis"/>
    <property type="evidence" value="ECO:0007669"/>
    <property type="project" value="UniProtKB-KW"/>
</dbReference>
<proteinExistence type="inferred from homology"/>
<dbReference type="FunFam" id="1.10.287.950:FF:000001">
    <property type="entry name" value="Methyl-accepting chemotaxis sensory transducer"/>
    <property type="match status" value="1"/>
</dbReference>
<comment type="subcellular location">
    <subcellularLocation>
        <location evidence="1">Cell inner membrane</location>
    </subcellularLocation>
    <subcellularLocation>
        <location evidence="2">Cell membrane</location>
        <topology evidence="2">Multi-pass membrane protein</topology>
    </subcellularLocation>
</comment>
<evidence type="ECO:0000256" key="7">
    <source>
        <dbReference type="ARBA" id="ARBA00022692"/>
    </source>
</evidence>
<dbReference type="Gene3D" id="1.10.287.950">
    <property type="entry name" value="Methyl-accepting chemotaxis protein"/>
    <property type="match status" value="1"/>
</dbReference>
<evidence type="ECO:0000256" key="4">
    <source>
        <dbReference type="ARBA" id="ARBA00022481"/>
    </source>
</evidence>
<dbReference type="InterPro" id="IPR033479">
    <property type="entry name" value="dCache_1"/>
</dbReference>
<dbReference type="GO" id="GO:0007165">
    <property type="term" value="P:signal transduction"/>
    <property type="evidence" value="ECO:0007669"/>
    <property type="project" value="UniProtKB-KW"/>
</dbReference>
<evidence type="ECO:0000259" key="15">
    <source>
        <dbReference type="PROSITE" id="PS50111"/>
    </source>
</evidence>
<dbReference type="Pfam" id="PF02743">
    <property type="entry name" value="dCache_1"/>
    <property type="match status" value="1"/>
</dbReference>
<dbReference type="GO" id="GO:0043200">
    <property type="term" value="P:response to amino acid"/>
    <property type="evidence" value="ECO:0007669"/>
    <property type="project" value="UniProtKB-ARBA"/>
</dbReference>
<dbReference type="InterPro" id="IPR029151">
    <property type="entry name" value="Sensor-like_sf"/>
</dbReference>
<organism evidence="17 18">
    <name type="scientific">Aliivibrio fischeri</name>
    <name type="common">Vibrio fischeri</name>
    <dbReference type="NCBI Taxonomy" id="668"/>
    <lineage>
        <taxon>Bacteria</taxon>
        <taxon>Pseudomonadati</taxon>
        <taxon>Pseudomonadota</taxon>
        <taxon>Gammaproteobacteria</taxon>
        <taxon>Vibrionales</taxon>
        <taxon>Vibrionaceae</taxon>
        <taxon>Aliivibrio</taxon>
    </lineage>
</organism>
<evidence type="ECO:0000256" key="5">
    <source>
        <dbReference type="ARBA" id="ARBA00022500"/>
    </source>
</evidence>
<reference evidence="17 18" key="1">
    <citation type="submission" date="2019-11" db="EMBL/GenBank/DDBJ databases">
        <title>Using colonization assays and comparative genomics to discover symbiosis behaviors and factors in Vibrio fischeri.</title>
        <authorList>
            <person name="Bongrand C."/>
            <person name="Moriano-Gutierrez S."/>
            <person name="Arevalo P."/>
            <person name="Mcfall-Ngai M."/>
            <person name="Visick K."/>
            <person name="Polz M.F."/>
            <person name="Ruby E.G."/>
        </authorList>
    </citation>
    <scope>NUCLEOTIDE SEQUENCE [LARGE SCALE GENOMIC DNA]</scope>
    <source>
        <strain evidence="18">emors.4.1</strain>
    </source>
</reference>
<comment type="similarity">
    <text evidence="11">Belongs to the methyl-accepting chemotaxis (MCP) protein family.</text>
</comment>